<dbReference type="KEGG" id="msar:MSAR_25250"/>
<proteinExistence type="predicted"/>
<feature type="compositionally biased region" description="Low complexity" evidence="1">
    <location>
        <begin position="55"/>
        <end position="69"/>
    </location>
</feature>
<evidence type="ECO:0000313" key="3">
    <source>
        <dbReference type="Proteomes" id="UP000466445"/>
    </source>
</evidence>
<dbReference type="Proteomes" id="UP000466445">
    <property type="component" value="Chromosome"/>
</dbReference>
<sequence length="69" mass="7056">MAAPEVTVVGFGVVDTRRLTPVDLPAAADDALDDALEPALLSWSAWATADPDSNAAPTPATIAPVPNKM</sequence>
<reference evidence="2 3" key="1">
    <citation type="journal article" date="2019" name="Emerg. Microbes Infect.">
        <title>Comprehensive subspecies identification of 175 nontuberculous mycobacteria species based on 7547 genomic profiles.</title>
        <authorList>
            <person name="Matsumoto Y."/>
            <person name="Kinjo T."/>
            <person name="Motooka D."/>
            <person name="Nabeya D."/>
            <person name="Jung N."/>
            <person name="Uechi K."/>
            <person name="Horii T."/>
            <person name="Iida T."/>
            <person name="Fujita J."/>
            <person name="Nakamura S."/>
        </authorList>
    </citation>
    <scope>NUCLEOTIDE SEQUENCE [LARGE SCALE GENOMIC DNA]</scope>
    <source>
        <strain evidence="2 3">JCM 30395</strain>
    </source>
</reference>
<accession>A0A7I7STA7</accession>
<evidence type="ECO:0000256" key="1">
    <source>
        <dbReference type="SAM" id="MobiDB-lite"/>
    </source>
</evidence>
<gene>
    <name evidence="2" type="ORF">MSAR_25250</name>
</gene>
<dbReference type="EMBL" id="AP022595">
    <property type="protein sequence ID" value="BBY59389.1"/>
    <property type="molecule type" value="Genomic_DNA"/>
</dbReference>
<dbReference type="AlphaFoldDB" id="A0A7I7STA7"/>
<protein>
    <submittedName>
        <fullName evidence="2">Uncharacterized protein</fullName>
    </submittedName>
</protein>
<organism evidence="2 3">
    <name type="scientific">Mycolicibacterium sarraceniae</name>
    <dbReference type="NCBI Taxonomy" id="1534348"/>
    <lineage>
        <taxon>Bacteria</taxon>
        <taxon>Bacillati</taxon>
        <taxon>Actinomycetota</taxon>
        <taxon>Actinomycetes</taxon>
        <taxon>Mycobacteriales</taxon>
        <taxon>Mycobacteriaceae</taxon>
        <taxon>Mycolicibacterium</taxon>
    </lineage>
</organism>
<name>A0A7I7STA7_9MYCO</name>
<keyword evidence="3" id="KW-1185">Reference proteome</keyword>
<evidence type="ECO:0000313" key="2">
    <source>
        <dbReference type="EMBL" id="BBY59389.1"/>
    </source>
</evidence>
<feature type="region of interest" description="Disordered" evidence="1">
    <location>
        <begin position="50"/>
        <end position="69"/>
    </location>
</feature>